<dbReference type="RefSeq" id="WP_192542448.1">
    <property type="nucleotide sequence ID" value="NZ_JBQELX010000049.1"/>
</dbReference>
<keyword evidence="1" id="KW-0472">Membrane</keyword>
<dbReference type="PROSITE" id="PS50883">
    <property type="entry name" value="EAL"/>
    <property type="match status" value="1"/>
</dbReference>
<dbReference type="PANTHER" id="PTHR33121">
    <property type="entry name" value="CYCLIC DI-GMP PHOSPHODIESTERASE PDEF"/>
    <property type="match status" value="1"/>
</dbReference>
<dbReference type="SMART" id="SM00052">
    <property type="entry name" value="EAL"/>
    <property type="match status" value="1"/>
</dbReference>
<dbReference type="InterPro" id="IPR011623">
    <property type="entry name" value="7TMR_DISM_rcpt_extracell_dom1"/>
</dbReference>
<dbReference type="InterPro" id="IPR043128">
    <property type="entry name" value="Rev_trsase/Diguanyl_cyclase"/>
</dbReference>
<dbReference type="Pfam" id="PF00563">
    <property type="entry name" value="EAL"/>
    <property type="match status" value="1"/>
</dbReference>
<keyword evidence="1" id="KW-0812">Transmembrane</keyword>
<dbReference type="EMBL" id="RRZA01000055">
    <property type="protein sequence ID" value="MBE0458877.1"/>
    <property type="molecule type" value="Genomic_DNA"/>
</dbReference>
<dbReference type="PANTHER" id="PTHR33121:SF70">
    <property type="entry name" value="SIGNALING PROTEIN YKOW"/>
    <property type="match status" value="1"/>
</dbReference>
<feature type="domain" description="EAL" evidence="2">
    <location>
        <begin position="582"/>
        <end position="835"/>
    </location>
</feature>
<feature type="transmembrane region" description="Helical" evidence="1">
    <location>
        <begin position="313"/>
        <end position="331"/>
    </location>
</feature>
<dbReference type="InterPro" id="IPR050706">
    <property type="entry name" value="Cyclic-di-GMP_PDE-like"/>
</dbReference>
<dbReference type="SUPFAM" id="SSF141868">
    <property type="entry name" value="EAL domain-like"/>
    <property type="match status" value="1"/>
</dbReference>
<protein>
    <submittedName>
        <fullName evidence="3">EAL domain-containing protein</fullName>
    </submittedName>
</protein>
<dbReference type="InterPro" id="IPR011622">
    <property type="entry name" value="7TMR_DISM_rcpt_extracell_dom2"/>
</dbReference>
<comment type="caution">
    <text evidence="3">The sequence shown here is derived from an EMBL/GenBank/DDBJ whole genome shotgun (WGS) entry which is preliminary data.</text>
</comment>
<feature type="transmembrane region" description="Helical" evidence="1">
    <location>
        <begin position="288"/>
        <end position="307"/>
    </location>
</feature>
<dbReference type="Proteomes" id="UP000707245">
    <property type="component" value="Unassembled WGS sequence"/>
</dbReference>
<dbReference type="InterPro" id="IPR035919">
    <property type="entry name" value="EAL_sf"/>
</dbReference>
<evidence type="ECO:0000256" key="1">
    <source>
        <dbReference type="SAM" id="Phobius"/>
    </source>
</evidence>
<feature type="transmembrane region" description="Helical" evidence="1">
    <location>
        <begin position="220"/>
        <end position="244"/>
    </location>
</feature>
<organism evidence="3 4">
    <name type="scientific">Pseudoalteromonas prydzensis</name>
    <dbReference type="NCBI Taxonomy" id="182141"/>
    <lineage>
        <taxon>Bacteria</taxon>
        <taxon>Pseudomonadati</taxon>
        <taxon>Pseudomonadota</taxon>
        <taxon>Gammaproteobacteria</taxon>
        <taxon>Alteromonadales</taxon>
        <taxon>Pseudoalteromonadaceae</taxon>
        <taxon>Pseudoalteromonas</taxon>
    </lineage>
</organism>
<feature type="transmembrane region" description="Helical" evidence="1">
    <location>
        <begin position="7"/>
        <end position="27"/>
    </location>
</feature>
<evidence type="ECO:0000313" key="4">
    <source>
        <dbReference type="Proteomes" id="UP000707245"/>
    </source>
</evidence>
<proteinExistence type="predicted"/>
<dbReference type="Pfam" id="PF07695">
    <property type="entry name" value="7TMR-DISM_7TM"/>
    <property type="match status" value="1"/>
</dbReference>
<keyword evidence="1" id="KW-1133">Transmembrane helix</keyword>
<evidence type="ECO:0000259" key="2">
    <source>
        <dbReference type="PROSITE" id="PS50883"/>
    </source>
</evidence>
<dbReference type="CDD" id="cd01948">
    <property type="entry name" value="EAL"/>
    <property type="match status" value="1"/>
</dbReference>
<evidence type="ECO:0000313" key="3">
    <source>
        <dbReference type="EMBL" id="MBE0458877.1"/>
    </source>
</evidence>
<feature type="transmembrane region" description="Helical" evidence="1">
    <location>
        <begin position="372"/>
        <end position="392"/>
    </location>
</feature>
<feature type="transmembrane region" description="Helical" evidence="1">
    <location>
        <begin position="256"/>
        <end position="276"/>
    </location>
</feature>
<dbReference type="Gene3D" id="3.30.70.270">
    <property type="match status" value="1"/>
</dbReference>
<keyword evidence="4" id="KW-1185">Reference proteome</keyword>
<sequence>MEQQPFKYHIIALFILSILVFIIYTFANHLATPTRYTINKTAAVYLEQSYRIDPSKSLTLAKFLNDPDARISEPFDTIAWGLKSQDYWLLMKLENKSAESKQLFAHFDNPMIDYLTVYQIDNQGQLVNTFNLGDRQEQLSLFEYSVPHISFAIAAQSHSLLIIKIDTTGISKTPINLYGEAEFKDLLRAQTAIWGIFVGVLIMAALYNLVLYFGIRDRVYLIYIGYILSALILMGSVLGFGFYLWPVALQQLFNHYIVVSNYAIAFFTLAFCAMFLRYHKDKCWRYKLSLALLSLMFCLGIASFFIVEYISSQIFFVVLVFLYIVCITLIYNKLRSGFRWAKFYVISWIPLIIGAAIQPLELTGIIEYSFATRHAFLVAILCEVTLMAMALADRVRYQREKALYHATHTEQTKLLNSAMLKHAYTTLQLNQRPANLCLIRIIHFHSLSHILNQTQSAELIVNVAQALELQLSKEREFIHLENDLDTCPRIADLGNGVLAFVSVKTQSTHTLHANLSKVMKGLPKHYPVQGFDLQLSYSIGYCALDNENGFDSWLQNGYLSLAEAPHITSPTSPPKTMPTMMNISLATAFQNALKADQLTIYHQPQINLHSGKTIGSEALLRWPNAPYEQLNIESLILLAERTGLINELTLWVLDKACQDIAKFNYAGYTEHKVSVNLSAKNLMIHNLIEKIENTLLKHNVPAKQLKFELTESALIVNQQQMINLVEQLTRLGIEVILDDFGTGYSSLNCFVSYNFSTLKIDKSFIIDLPTHSANKVIVKAAIEMAHSLGLKVTAEGVEDATTQQLLRTMGADYGQGYYYSKAIAVDDYLLWLADK</sequence>
<gene>
    <name evidence="3" type="ORF">EI167_15780</name>
</gene>
<feature type="transmembrane region" description="Helical" evidence="1">
    <location>
        <begin position="192"/>
        <end position="213"/>
    </location>
</feature>
<name>A0ABR9FPY2_9GAMM</name>
<dbReference type="Pfam" id="PF07696">
    <property type="entry name" value="7TMR-DISMED2"/>
    <property type="match status" value="1"/>
</dbReference>
<dbReference type="Gene3D" id="3.20.20.450">
    <property type="entry name" value="EAL domain"/>
    <property type="match status" value="1"/>
</dbReference>
<feature type="transmembrane region" description="Helical" evidence="1">
    <location>
        <begin position="343"/>
        <end position="360"/>
    </location>
</feature>
<reference evidence="3 4" key="1">
    <citation type="submission" date="2020-07" db="EMBL/GenBank/DDBJ databases">
        <title>Halophilic bacteria isolated from french cheeses.</title>
        <authorList>
            <person name="Kothe C.I."/>
            <person name="Farah-Kraiem B."/>
            <person name="Renault P."/>
            <person name="Dridi B."/>
        </authorList>
    </citation>
    <scope>NUCLEOTIDE SEQUENCE [LARGE SCALE GENOMIC DNA]</scope>
    <source>
        <strain evidence="3 4">FME14</strain>
    </source>
</reference>
<accession>A0ABR9FPY2</accession>
<dbReference type="Gene3D" id="2.60.40.2380">
    <property type="match status" value="1"/>
</dbReference>
<dbReference type="InterPro" id="IPR001633">
    <property type="entry name" value="EAL_dom"/>
</dbReference>